<feature type="region of interest" description="Disordered" evidence="7">
    <location>
        <begin position="78"/>
        <end position="182"/>
    </location>
</feature>
<keyword evidence="5" id="KW-0378">Hydrolase</keyword>
<keyword evidence="4" id="KW-0255">Endonuclease</keyword>
<dbReference type="InterPro" id="IPR001969">
    <property type="entry name" value="Aspartic_peptidase_AS"/>
</dbReference>
<dbReference type="InterPro" id="IPR056924">
    <property type="entry name" value="SH3_Tf2-1"/>
</dbReference>
<keyword evidence="6 9" id="KW-0695">RNA-directed DNA polymerase</keyword>
<dbReference type="FunFam" id="3.30.70.270:FF:000020">
    <property type="entry name" value="Transposon Tf2-6 polyprotein-like Protein"/>
    <property type="match status" value="1"/>
</dbReference>
<keyword evidence="2" id="KW-0548">Nucleotidyltransferase</keyword>
<dbReference type="CDD" id="cd00303">
    <property type="entry name" value="retropepsin_like"/>
    <property type="match status" value="1"/>
</dbReference>
<evidence type="ECO:0000256" key="5">
    <source>
        <dbReference type="ARBA" id="ARBA00022801"/>
    </source>
</evidence>
<dbReference type="EMBL" id="BKCJ010005341">
    <property type="protein sequence ID" value="GEU66197.1"/>
    <property type="molecule type" value="Genomic_DNA"/>
</dbReference>
<dbReference type="SUPFAM" id="SSF56672">
    <property type="entry name" value="DNA/RNA polymerases"/>
    <property type="match status" value="1"/>
</dbReference>
<dbReference type="InterPro" id="IPR036397">
    <property type="entry name" value="RNaseH_sf"/>
</dbReference>
<dbReference type="GO" id="GO:0015074">
    <property type="term" value="P:DNA integration"/>
    <property type="evidence" value="ECO:0007669"/>
    <property type="project" value="InterPro"/>
</dbReference>
<dbReference type="Pfam" id="PF00078">
    <property type="entry name" value="RVT_1"/>
    <property type="match status" value="1"/>
</dbReference>
<feature type="compositionally biased region" description="Acidic residues" evidence="7">
    <location>
        <begin position="139"/>
        <end position="167"/>
    </location>
</feature>
<feature type="domain" description="Integrase catalytic" evidence="8">
    <location>
        <begin position="1005"/>
        <end position="1172"/>
    </location>
</feature>
<dbReference type="GO" id="GO:0008270">
    <property type="term" value="F:zinc ion binding"/>
    <property type="evidence" value="ECO:0007669"/>
    <property type="project" value="InterPro"/>
</dbReference>
<dbReference type="GO" id="GO:0004190">
    <property type="term" value="F:aspartic-type endopeptidase activity"/>
    <property type="evidence" value="ECO:0007669"/>
    <property type="project" value="InterPro"/>
</dbReference>
<dbReference type="Gene3D" id="2.40.70.10">
    <property type="entry name" value="Acid Proteases"/>
    <property type="match status" value="1"/>
</dbReference>
<feature type="compositionally biased region" description="Acidic residues" evidence="7">
    <location>
        <begin position="82"/>
        <end position="94"/>
    </location>
</feature>
<dbReference type="InterPro" id="IPR000477">
    <property type="entry name" value="RT_dom"/>
</dbReference>
<dbReference type="InterPro" id="IPR021109">
    <property type="entry name" value="Peptidase_aspartic_dom_sf"/>
</dbReference>
<dbReference type="GO" id="GO:0003964">
    <property type="term" value="F:RNA-directed DNA polymerase activity"/>
    <property type="evidence" value="ECO:0007669"/>
    <property type="project" value="UniProtKB-KW"/>
</dbReference>
<dbReference type="Gene3D" id="3.30.420.10">
    <property type="entry name" value="Ribonuclease H-like superfamily/Ribonuclease H"/>
    <property type="match status" value="1"/>
</dbReference>
<evidence type="ECO:0000256" key="2">
    <source>
        <dbReference type="ARBA" id="ARBA00022695"/>
    </source>
</evidence>
<dbReference type="PANTHER" id="PTHR37984:SF5">
    <property type="entry name" value="PROTEIN NYNRIN-LIKE"/>
    <property type="match status" value="1"/>
</dbReference>
<evidence type="ECO:0000256" key="3">
    <source>
        <dbReference type="ARBA" id="ARBA00022722"/>
    </source>
</evidence>
<dbReference type="GO" id="GO:0003676">
    <property type="term" value="F:nucleic acid binding"/>
    <property type="evidence" value="ECO:0007669"/>
    <property type="project" value="InterPro"/>
</dbReference>
<dbReference type="Gene3D" id="4.10.60.10">
    <property type="entry name" value="Zinc finger, CCHC-type"/>
    <property type="match status" value="1"/>
</dbReference>
<evidence type="ECO:0000256" key="6">
    <source>
        <dbReference type="ARBA" id="ARBA00022918"/>
    </source>
</evidence>
<dbReference type="PROSITE" id="PS00141">
    <property type="entry name" value="ASP_PROTEASE"/>
    <property type="match status" value="1"/>
</dbReference>
<dbReference type="SMART" id="SM00343">
    <property type="entry name" value="ZnF_C2HC"/>
    <property type="match status" value="2"/>
</dbReference>
<dbReference type="GO" id="GO:0006508">
    <property type="term" value="P:proteolysis"/>
    <property type="evidence" value="ECO:0007669"/>
    <property type="project" value="InterPro"/>
</dbReference>
<evidence type="ECO:0000259" key="8">
    <source>
        <dbReference type="PROSITE" id="PS50994"/>
    </source>
</evidence>
<dbReference type="SUPFAM" id="SSF50630">
    <property type="entry name" value="Acid proteases"/>
    <property type="match status" value="1"/>
</dbReference>
<dbReference type="GO" id="GO:0004519">
    <property type="term" value="F:endonuclease activity"/>
    <property type="evidence" value="ECO:0007669"/>
    <property type="project" value="UniProtKB-KW"/>
</dbReference>
<dbReference type="InterPro" id="IPR043502">
    <property type="entry name" value="DNA/RNA_pol_sf"/>
</dbReference>
<evidence type="ECO:0000256" key="4">
    <source>
        <dbReference type="ARBA" id="ARBA00022759"/>
    </source>
</evidence>
<dbReference type="InterPro" id="IPR012337">
    <property type="entry name" value="RNaseH-like_sf"/>
</dbReference>
<sequence>MSDSEDSTVTYTAMSSPFKGLSDIGSLGVDGPPVMPEDPYAYVVAAFQALPSPDYVPGPEHPPSPVYVPEFVPEPVYPEFMPAEDDILPAEEEPLPVAASPTTESPGYIDESNLDEDLEDDLEDDPEEDPADYPANGGDEGDDKDESSDDDKDDDIDIERDEEEDEYLVPADSTTVTLPAVDHAPSAEETVLFRPTNTKIAKLMAIPTPPSSPLSLLSSPLPQIPLPPLPLLSPPPTDPTYEEAPLGYRAARLRWRAERGEILEANLPLQKRLCTAHTGTYELGESSAARLGEPVRDHLYRFVDTVERGEGSTLAAMEVGYGITDAWDDLRRNGMTRLYKEPELTGYSGTGDTTLALLALWRVRPGLLVRLGHNRWMPAIFQTIVRTQHEEIRELWAADRKLHAQFIQALTALKSCQTQLTVALGRIQILEAARVPTQPEGVAKALAVGDADKNTNGDDSHVSGTGARRTKQVTHECTYPDFMKCQPLNFKGTEGVIELTQWFEKMETVFCISNCSVENQIKFSTCTLLGSALTWWNSHVITVGPDVSYAMTWCNKVGHFARDCRSTANVNTANNQMGNGMCQKSTCYEYGAQGHFKKDCPKLKNNNCGTQGGNATALAKVYVVGRVGTNPDSNVVMSTFLLNNRYASILFDTGADRSFVSTTFSSQIVITPTTLDRFYDVELADKRIIGLNSILRGCTLNFLNHPFNIDVMPVELGSFDAIIDMDWFAKYRAVIVCTEKIVCIPWGNEILIEMKDKSEKKRLEDVLIVQIFPKVFPEDLLGLPLTQQVEFQINLIPGVAPVARVPYRLAPSEMKELSDQMKELSEKGFIRPSSSPWGASVMPFGLTNALAVFMDLINHVCKPYLDKFVIVFIDDILINSKNKKEHEEHLKVILELLKKEEFQGIHVDPAKIESIKDWASPKTPTKIRQFLGLAGYYRRFIEGFSKISKSMTKLTQKGIKFDWGEKQEAACRLLKKKLCSAPILTLPEGGEDFVVYCDALRDWTKARKPKNINNEDVGGMLVKTSKDPEKLRTEKLEPRADGTLCLNGRSWLPCYETDPMDKLARMYLKEVVARHGIPVSIICDRDPRFASNFWKSLQKALGTSLDMSTAYHPETDGQSERTIQTLEDMLRACVIDFGKGWVNHLSLVEFSYNNNYHASIKAAPFEALYVESVVHLFAGPKLEKLNTLKSYANLKRKPMEFQIRDRVMLKVSPWKGVVRFGKRGKLNPRYVGPFKVLDKVGTVPYKLELPQELSRVHNTFYVSNLKKCHANEPLAVPLDGLHFDDKLYFMEEPVKIVDREVKRLKTSRIPLVKVRWNSMRGPKFTWEREDQFRKKYSHLFTKTAPSSSATS</sequence>
<keyword evidence="1" id="KW-0808">Transferase</keyword>
<evidence type="ECO:0000313" key="9">
    <source>
        <dbReference type="EMBL" id="GEU66197.1"/>
    </source>
</evidence>
<dbReference type="PROSITE" id="PS50994">
    <property type="entry name" value="INTEGRASE"/>
    <property type="match status" value="1"/>
</dbReference>
<feature type="compositionally biased region" description="Acidic residues" evidence="7">
    <location>
        <begin position="112"/>
        <end position="131"/>
    </location>
</feature>
<dbReference type="Gene3D" id="3.10.10.10">
    <property type="entry name" value="HIV Type 1 Reverse Transcriptase, subunit A, domain 1"/>
    <property type="match status" value="1"/>
</dbReference>
<dbReference type="Pfam" id="PF24626">
    <property type="entry name" value="SH3_Tf2-1"/>
    <property type="match status" value="1"/>
</dbReference>
<evidence type="ECO:0000256" key="1">
    <source>
        <dbReference type="ARBA" id="ARBA00022679"/>
    </source>
</evidence>
<dbReference type="PANTHER" id="PTHR37984">
    <property type="entry name" value="PROTEIN CBG26694"/>
    <property type="match status" value="1"/>
</dbReference>
<dbReference type="SUPFAM" id="SSF53098">
    <property type="entry name" value="Ribonuclease H-like"/>
    <property type="match status" value="1"/>
</dbReference>
<keyword evidence="3" id="KW-0540">Nuclease</keyword>
<proteinExistence type="predicted"/>
<comment type="caution">
    <text evidence="9">The sequence shown here is derived from an EMBL/GenBank/DDBJ whole genome shotgun (WGS) entry which is preliminary data.</text>
</comment>
<gene>
    <name evidence="9" type="ORF">Tci_038175</name>
</gene>
<dbReference type="Pfam" id="PF08284">
    <property type="entry name" value="RVP_2"/>
    <property type="match status" value="1"/>
</dbReference>
<name>A0A6L2LZ15_TANCI</name>
<accession>A0A6L2LZ15</accession>
<evidence type="ECO:0000256" key="7">
    <source>
        <dbReference type="SAM" id="MobiDB-lite"/>
    </source>
</evidence>
<protein>
    <submittedName>
        <fullName evidence="9">Putative reverse transcriptase domain-containing protein</fullName>
    </submittedName>
</protein>
<reference evidence="9" key="1">
    <citation type="journal article" date="2019" name="Sci. Rep.">
        <title>Draft genome of Tanacetum cinerariifolium, the natural source of mosquito coil.</title>
        <authorList>
            <person name="Yamashiro T."/>
            <person name="Shiraishi A."/>
            <person name="Satake H."/>
            <person name="Nakayama K."/>
        </authorList>
    </citation>
    <scope>NUCLEOTIDE SEQUENCE</scope>
</reference>
<dbReference type="Gene3D" id="3.30.70.270">
    <property type="match status" value="2"/>
</dbReference>
<dbReference type="InterPro" id="IPR001878">
    <property type="entry name" value="Znf_CCHC"/>
</dbReference>
<dbReference type="InterPro" id="IPR043128">
    <property type="entry name" value="Rev_trsase/Diguanyl_cyclase"/>
</dbReference>
<dbReference type="InterPro" id="IPR050951">
    <property type="entry name" value="Retrovirus_Pol_polyprotein"/>
</dbReference>
<dbReference type="InterPro" id="IPR001584">
    <property type="entry name" value="Integrase_cat-core"/>
</dbReference>
<organism evidence="9">
    <name type="scientific">Tanacetum cinerariifolium</name>
    <name type="common">Dalmatian daisy</name>
    <name type="synonym">Chrysanthemum cinerariifolium</name>
    <dbReference type="NCBI Taxonomy" id="118510"/>
    <lineage>
        <taxon>Eukaryota</taxon>
        <taxon>Viridiplantae</taxon>
        <taxon>Streptophyta</taxon>
        <taxon>Embryophyta</taxon>
        <taxon>Tracheophyta</taxon>
        <taxon>Spermatophyta</taxon>
        <taxon>Magnoliopsida</taxon>
        <taxon>eudicotyledons</taxon>
        <taxon>Gunneridae</taxon>
        <taxon>Pentapetalae</taxon>
        <taxon>asterids</taxon>
        <taxon>campanulids</taxon>
        <taxon>Asterales</taxon>
        <taxon>Asteraceae</taxon>
        <taxon>Asteroideae</taxon>
        <taxon>Anthemideae</taxon>
        <taxon>Anthemidinae</taxon>
        <taxon>Tanacetum</taxon>
    </lineage>
</organism>